<evidence type="ECO:0000256" key="3">
    <source>
        <dbReference type="ARBA" id="ARBA00022670"/>
    </source>
</evidence>
<dbReference type="GO" id="GO:0005634">
    <property type="term" value="C:nucleus"/>
    <property type="evidence" value="ECO:0007669"/>
    <property type="project" value="TreeGrafter"/>
</dbReference>
<dbReference type="Gene3D" id="3.40.395.10">
    <property type="entry name" value="Adenoviral Proteinase, Chain A"/>
    <property type="match status" value="1"/>
</dbReference>
<feature type="compositionally biased region" description="Low complexity" evidence="6">
    <location>
        <begin position="1341"/>
        <end position="1350"/>
    </location>
</feature>
<dbReference type="Proteomes" id="UP001318040">
    <property type="component" value="Chromosome 60"/>
</dbReference>
<keyword evidence="5" id="KW-0378">Hydrolase</keyword>
<feature type="region of interest" description="Disordered" evidence="6">
    <location>
        <begin position="1004"/>
        <end position="1112"/>
    </location>
</feature>
<feature type="region of interest" description="Disordered" evidence="6">
    <location>
        <begin position="1242"/>
        <end position="1362"/>
    </location>
</feature>
<evidence type="ECO:0000256" key="2">
    <source>
        <dbReference type="ARBA" id="ARBA00022553"/>
    </source>
</evidence>
<dbReference type="PANTHER" id="PTHR46896:SF3">
    <property type="entry name" value="FI06413P-RELATED"/>
    <property type="match status" value="1"/>
</dbReference>
<keyword evidence="4" id="KW-0833">Ubl conjugation pathway</keyword>
<dbReference type="InterPro" id="IPR038765">
    <property type="entry name" value="Papain-like_cys_pep_sf"/>
</dbReference>
<accession>A0AAJ7XFR8</accession>
<feature type="compositionally biased region" description="Basic and acidic residues" evidence="6">
    <location>
        <begin position="523"/>
        <end position="533"/>
    </location>
</feature>
<dbReference type="InterPro" id="IPR003653">
    <property type="entry name" value="Peptidase_C48_C"/>
</dbReference>
<sequence length="1362" mass="146914">MSERRSKLLKALDAVEHIQETSSDEEKPQHDEIILLNEEDSESADDKSFLQQEVKSVAFTIPLRTDLTKDVSMVQLSPLRHLNMECGDVKKSTSLYFAKGGRGARTSPTQTRAPTSPTQTRAPTSPTQTRARLPTAENSSRERPRMLRSSPQASAAAAGTVVGGRWFLHANAQSEETLQRKDDDPTGRTQLYPVVVLGVKERLGNGSDSVTRVTSVAPADDALDAAAASVEKASEFCRKVIFKRGGRDVTAGGVLLSPGTPTEPASASVTAHRSALRPPLDGADKQFWAVCNNCGKKSEDLTTCDSCHKVIPDTARKRLKEAAEGGGGTGGGGGGGAIGPGGSGSGTSSNYQHLTAIGKRSPLLLTLSLRAQNAYRSPEERLQAVESAAMRLRSTDGSGVPSLSPLGSPDHIRLAGSGSSSTSPRVSARGRGRGRGRGLRKLQLPTEPIVLSSDDEDEETRSSGLTALTMTPLSVSEVDTGWCATPTSTTSAANSSVSASPIATSTTGGTPRGTTSPVVGRRSIREPSDRRETSSPVSGPCSADERPALPSDEAASVDERPAAGDQPAGGDNDDDFGNLFQLSTKSTMSIKARMKNKLGQCPVPVKRPRLTVARRGSRGGSAGTARLALTTVPSRVLGLDESASVSLVCRMFRVGTLKIREPCLAVFSEEGLRFEDMKAEALTLAAKELTLFEMAFNRTCSMLFIQTTSIAALRFCHQLQMSRDKQEWFNPTGNDPREMYIILVLDSYPEQPAQKELKILMEAIGCRNSIRGFCRHIKTSEANQRLILGTADPAGPAAADEGLASSSSAEDGVRSPAGGRKVPVCVFPSYQLRTTRRIAVSTSSASSASASPTGADGFSVTVETLVVFPPPPAKGAISVTNEDLSCLNPGEFLNDVIIDFYLKYLVMEKLDKADSERIHIFSSFFYKRLNQRDKSRSEEAAGLTLPQRRHRRVRTWTRHVDIFTKDFVFVPINETSHWFLAVICFPGLQGKCYVPKAKSLTFAASNSSGKQGGTTITPTNNNNGSSSSSNSNNSSNSSSAAPTRVEVFDGSKVAEEEDGETESQAGSDDTTEQLMQQTISLEHSPTDSGEEVGESEEGQRPARNGAAPAARIPGRCHRDADTVCKQPCIVIMDSLKGSCRNAVAKTLREYLEVEWFMRRGEARPFTKDSMRYCCPKVPQQDNFSDCGVYLLQYVESFFESPVASFELPLQLESWFPRERVKRKREELQQLILLLHHQLQRAPRALPVERPPRHATPDSSGTPSPEPSGDPCGAPRGDGDGDSGEGRGRDGDGGGREEEADEEMTTSEREEEGEREERVVESSNDDCGLELMTEEEEERLVRVSNSSSSTTDESEHKKFGVET</sequence>
<feature type="region of interest" description="Disordered" evidence="6">
    <location>
        <begin position="393"/>
        <end position="468"/>
    </location>
</feature>
<feature type="compositionally biased region" description="Basic and acidic residues" evidence="6">
    <location>
        <begin position="1352"/>
        <end position="1362"/>
    </location>
</feature>
<dbReference type="SUPFAM" id="SSF54001">
    <property type="entry name" value="Cysteine proteinases"/>
    <property type="match status" value="1"/>
</dbReference>
<feature type="compositionally biased region" description="Low complexity" evidence="6">
    <location>
        <begin position="1101"/>
        <end position="1112"/>
    </location>
</feature>
<feature type="region of interest" description="Disordered" evidence="6">
    <location>
        <begin position="486"/>
        <end position="578"/>
    </location>
</feature>
<reference evidence="9" key="1">
    <citation type="submission" date="2025-08" db="UniProtKB">
        <authorList>
            <consortium name="RefSeq"/>
        </authorList>
    </citation>
    <scope>IDENTIFICATION</scope>
    <source>
        <tissue evidence="9">Sperm</tissue>
    </source>
</reference>
<dbReference type="RefSeq" id="XP_032832552.1">
    <property type="nucleotide sequence ID" value="XM_032976661.1"/>
</dbReference>
<evidence type="ECO:0000313" key="8">
    <source>
        <dbReference type="Proteomes" id="UP001318040"/>
    </source>
</evidence>
<feature type="compositionally biased region" description="Low complexity" evidence="6">
    <location>
        <begin position="486"/>
        <end position="520"/>
    </location>
</feature>
<feature type="compositionally biased region" description="Polar residues" evidence="6">
    <location>
        <begin position="106"/>
        <end position="130"/>
    </location>
</feature>
<dbReference type="InterPro" id="IPR051947">
    <property type="entry name" value="Sentrin-specific_protease"/>
</dbReference>
<feature type="region of interest" description="Disordered" evidence="6">
    <location>
        <begin position="321"/>
        <end position="352"/>
    </location>
</feature>
<dbReference type="GO" id="GO:0006508">
    <property type="term" value="P:proteolysis"/>
    <property type="evidence" value="ECO:0007669"/>
    <property type="project" value="UniProtKB-KW"/>
</dbReference>
<feature type="domain" description="Ubiquitin-like protease family profile" evidence="7">
    <location>
        <begin position="877"/>
        <end position="1197"/>
    </location>
</feature>
<dbReference type="GO" id="GO:0070139">
    <property type="term" value="F:SUMO-specific endopeptidase activity"/>
    <property type="evidence" value="ECO:0007669"/>
    <property type="project" value="TreeGrafter"/>
</dbReference>
<keyword evidence="3" id="KW-0645">Protease</keyword>
<feature type="compositionally biased region" description="Polar residues" evidence="6">
    <location>
        <begin position="1004"/>
        <end position="1019"/>
    </location>
</feature>
<protein>
    <submittedName>
        <fullName evidence="9">Sentrin-specific protease 6-like</fullName>
    </submittedName>
</protein>
<proteinExistence type="inferred from homology"/>
<feature type="compositionally biased region" description="Low complexity" evidence="6">
    <location>
        <begin position="397"/>
        <end position="409"/>
    </location>
</feature>
<gene>
    <name evidence="9" type="primary">LOC116955529</name>
</gene>
<dbReference type="GO" id="GO:0016926">
    <property type="term" value="P:protein desumoylation"/>
    <property type="evidence" value="ECO:0007669"/>
    <property type="project" value="TreeGrafter"/>
</dbReference>
<feature type="compositionally biased region" description="Basic and acidic residues" evidence="6">
    <location>
        <begin position="1283"/>
        <end position="1296"/>
    </location>
</feature>
<dbReference type="GO" id="GO:0005737">
    <property type="term" value="C:cytoplasm"/>
    <property type="evidence" value="ECO:0007669"/>
    <property type="project" value="TreeGrafter"/>
</dbReference>
<feature type="compositionally biased region" description="Gly residues" evidence="6">
    <location>
        <begin position="324"/>
        <end position="345"/>
    </location>
</feature>
<evidence type="ECO:0000256" key="4">
    <source>
        <dbReference type="ARBA" id="ARBA00022786"/>
    </source>
</evidence>
<feature type="compositionally biased region" description="Basic residues" evidence="6">
    <location>
        <begin position="428"/>
        <end position="440"/>
    </location>
</feature>
<dbReference type="KEGG" id="pmrn:116955529"/>
<keyword evidence="2" id="KW-0597">Phosphoprotein</keyword>
<organism evidence="8 9">
    <name type="scientific">Petromyzon marinus</name>
    <name type="common">Sea lamprey</name>
    <dbReference type="NCBI Taxonomy" id="7757"/>
    <lineage>
        <taxon>Eukaryota</taxon>
        <taxon>Metazoa</taxon>
        <taxon>Chordata</taxon>
        <taxon>Craniata</taxon>
        <taxon>Vertebrata</taxon>
        <taxon>Cyclostomata</taxon>
        <taxon>Hyperoartia</taxon>
        <taxon>Petromyzontiformes</taxon>
        <taxon>Petromyzontidae</taxon>
        <taxon>Petromyzon</taxon>
    </lineage>
</organism>
<name>A0AAJ7XFR8_PETMA</name>
<comment type="similarity">
    <text evidence="1">Belongs to the peptidase C48 family.</text>
</comment>
<feature type="region of interest" description="Disordered" evidence="6">
    <location>
        <begin position="99"/>
        <end position="155"/>
    </location>
</feature>
<feature type="compositionally biased region" description="Acidic residues" evidence="6">
    <location>
        <begin position="1322"/>
        <end position="1337"/>
    </location>
</feature>
<evidence type="ECO:0000256" key="1">
    <source>
        <dbReference type="ARBA" id="ARBA00005234"/>
    </source>
</evidence>
<feature type="region of interest" description="Disordered" evidence="6">
    <location>
        <begin position="797"/>
        <end position="817"/>
    </location>
</feature>
<dbReference type="Pfam" id="PF02902">
    <property type="entry name" value="Peptidase_C48"/>
    <property type="match status" value="1"/>
</dbReference>
<evidence type="ECO:0000256" key="6">
    <source>
        <dbReference type="SAM" id="MobiDB-lite"/>
    </source>
</evidence>
<evidence type="ECO:0000259" key="7">
    <source>
        <dbReference type="PROSITE" id="PS50600"/>
    </source>
</evidence>
<dbReference type="PANTHER" id="PTHR46896">
    <property type="entry name" value="SENTRIN-SPECIFIC PROTEASE"/>
    <property type="match status" value="1"/>
</dbReference>
<evidence type="ECO:0000313" key="9">
    <source>
        <dbReference type="RefSeq" id="XP_032832552.1"/>
    </source>
</evidence>
<dbReference type="PROSITE" id="PS50600">
    <property type="entry name" value="ULP_PROTEASE"/>
    <property type="match status" value="1"/>
</dbReference>
<evidence type="ECO:0000256" key="5">
    <source>
        <dbReference type="ARBA" id="ARBA00022801"/>
    </source>
</evidence>
<keyword evidence="8" id="KW-1185">Reference proteome</keyword>
<feature type="compositionally biased region" description="Polar residues" evidence="6">
    <location>
        <begin position="1062"/>
        <end position="1087"/>
    </location>
</feature>
<feature type="compositionally biased region" description="Acidic residues" evidence="6">
    <location>
        <begin position="1297"/>
        <end position="1313"/>
    </location>
</feature>
<feature type="compositionally biased region" description="Low complexity" evidence="6">
    <location>
        <begin position="1020"/>
        <end position="1039"/>
    </location>
</feature>